<organism evidence="2 3">
    <name type="scientific">Actinoallomurus vinaceus</name>
    <dbReference type="NCBI Taxonomy" id="1080074"/>
    <lineage>
        <taxon>Bacteria</taxon>
        <taxon>Bacillati</taxon>
        <taxon>Actinomycetota</taxon>
        <taxon>Actinomycetes</taxon>
        <taxon>Streptosporangiales</taxon>
        <taxon>Thermomonosporaceae</taxon>
        <taxon>Actinoallomurus</taxon>
    </lineage>
</organism>
<dbReference type="SUPFAM" id="SSF140453">
    <property type="entry name" value="EsxAB dimer-like"/>
    <property type="match status" value="1"/>
</dbReference>
<accession>A0ABP8UQX0</accession>
<sequence>MNLGELQRLASLSGLPLLDATAQVTGQPLPSKAAKRLTSLQPNSLDSLTGKWKETANRLTDHVNELQQSVATILSNWNAPDSFDQYSSEMHQALDHQRTAMNDLNGVIDNLKTALSTAKQDTFDRFEIVAAALIGIILAALASVTIAIVTGGTILAGCVAAAIALLMALIAFIAAREKSLHNETKTLHSQINQVNNLLKGQNLREVTPPPPPSINWDGYHSIHEPIPTVEGRG</sequence>
<feature type="transmembrane region" description="Helical" evidence="1">
    <location>
        <begin position="128"/>
        <end position="148"/>
    </location>
</feature>
<keyword evidence="1" id="KW-1133">Transmembrane helix</keyword>
<comment type="caution">
    <text evidence="2">The sequence shown here is derived from an EMBL/GenBank/DDBJ whole genome shotgun (WGS) entry which is preliminary data.</text>
</comment>
<gene>
    <name evidence="2" type="ORF">GCM10023196_083740</name>
</gene>
<keyword evidence="1" id="KW-0472">Membrane</keyword>
<proteinExistence type="predicted"/>
<evidence type="ECO:0000256" key="1">
    <source>
        <dbReference type="SAM" id="Phobius"/>
    </source>
</evidence>
<feature type="transmembrane region" description="Helical" evidence="1">
    <location>
        <begin position="154"/>
        <end position="175"/>
    </location>
</feature>
<dbReference type="InterPro" id="IPR036689">
    <property type="entry name" value="ESAT-6-like_sf"/>
</dbReference>
<name>A0ABP8UQX0_9ACTN</name>
<keyword evidence="1" id="KW-0812">Transmembrane</keyword>
<dbReference type="EMBL" id="BAABHK010000016">
    <property type="protein sequence ID" value="GAA4635964.1"/>
    <property type="molecule type" value="Genomic_DNA"/>
</dbReference>
<protein>
    <recommendedName>
        <fullName evidence="4">ESX-1 secretion-associated protein EspA/EspE-like domain-containing protein</fullName>
    </recommendedName>
</protein>
<evidence type="ECO:0000313" key="3">
    <source>
        <dbReference type="Proteomes" id="UP001501442"/>
    </source>
</evidence>
<reference evidence="3" key="1">
    <citation type="journal article" date="2019" name="Int. J. Syst. Evol. Microbiol.">
        <title>The Global Catalogue of Microorganisms (GCM) 10K type strain sequencing project: providing services to taxonomists for standard genome sequencing and annotation.</title>
        <authorList>
            <consortium name="The Broad Institute Genomics Platform"/>
            <consortium name="The Broad Institute Genome Sequencing Center for Infectious Disease"/>
            <person name="Wu L."/>
            <person name="Ma J."/>
        </authorList>
    </citation>
    <scope>NUCLEOTIDE SEQUENCE [LARGE SCALE GENOMIC DNA]</scope>
    <source>
        <strain evidence="3">JCM 17939</strain>
    </source>
</reference>
<dbReference type="Proteomes" id="UP001501442">
    <property type="component" value="Unassembled WGS sequence"/>
</dbReference>
<keyword evidence="3" id="KW-1185">Reference proteome</keyword>
<dbReference type="Gene3D" id="1.20.1170.10">
    <property type="match status" value="1"/>
</dbReference>
<evidence type="ECO:0008006" key="4">
    <source>
        <dbReference type="Google" id="ProtNLM"/>
    </source>
</evidence>
<evidence type="ECO:0000313" key="2">
    <source>
        <dbReference type="EMBL" id="GAA4635964.1"/>
    </source>
</evidence>